<keyword evidence="4" id="KW-1185">Reference proteome</keyword>
<comment type="caution">
    <text evidence="3">The sequence shown here is derived from an EMBL/GenBank/DDBJ whole genome shotgun (WGS) entry which is preliminary data.</text>
</comment>
<feature type="domain" description="HTH arsR-type" evidence="1">
    <location>
        <begin position="516"/>
        <end position="559"/>
    </location>
</feature>
<dbReference type="InterPro" id="IPR038461">
    <property type="entry name" value="Schlafen_AlbA_2_dom_sf"/>
</dbReference>
<dbReference type="InterPro" id="IPR011991">
    <property type="entry name" value="ArsR-like_HTH"/>
</dbReference>
<dbReference type="InterPro" id="IPR036388">
    <property type="entry name" value="WH-like_DNA-bd_sf"/>
</dbReference>
<dbReference type="InterPro" id="IPR001845">
    <property type="entry name" value="HTH_ArsR_DNA-bd_dom"/>
</dbReference>
<evidence type="ECO:0000259" key="1">
    <source>
        <dbReference type="Pfam" id="PF01022"/>
    </source>
</evidence>
<accession>A0A3R9FMU4</accession>
<dbReference type="GO" id="GO:0003700">
    <property type="term" value="F:DNA-binding transcription factor activity"/>
    <property type="evidence" value="ECO:0007669"/>
    <property type="project" value="InterPro"/>
</dbReference>
<name>A0A3R9FMU4_9PSEU</name>
<dbReference type="OrthoDB" id="9805115at2"/>
<evidence type="ECO:0000313" key="4">
    <source>
        <dbReference type="Proteomes" id="UP000267081"/>
    </source>
</evidence>
<dbReference type="Gene3D" id="3.30.950.30">
    <property type="entry name" value="Schlafen, AAA domain"/>
    <property type="match status" value="1"/>
</dbReference>
<evidence type="ECO:0000313" key="3">
    <source>
        <dbReference type="EMBL" id="RSD19144.1"/>
    </source>
</evidence>
<dbReference type="Pfam" id="PF13749">
    <property type="entry name" value="HATPase_c_4"/>
    <property type="match status" value="1"/>
</dbReference>
<protein>
    <submittedName>
        <fullName evidence="3">ArsR family transcriptional regulator</fullName>
    </submittedName>
</protein>
<dbReference type="Gene3D" id="3.30.565.60">
    <property type="match status" value="1"/>
</dbReference>
<dbReference type="PANTHER" id="PTHR30595:SF6">
    <property type="entry name" value="SCHLAFEN ALBA-2 DOMAIN-CONTAINING PROTEIN"/>
    <property type="match status" value="1"/>
</dbReference>
<dbReference type="RefSeq" id="WP_125307874.1">
    <property type="nucleotide sequence ID" value="NZ_RSEC01000036.1"/>
</dbReference>
<dbReference type="SUPFAM" id="SSF46785">
    <property type="entry name" value="Winged helix' DNA-binding domain"/>
    <property type="match status" value="1"/>
</dbReference>
<dbReference type="PANTHER" id="PTHR30595">
    <property type="entry name" value="GLPR-RELATED TRANSCRIPTIONAL REPRESSOR"/>
    <property type="match status" value="1"/>
</dbReference>
<organism evidence="3 4">
    <name type="scientific">Amycolatopsis eburnea</name>
    <dbReference type="NCBI Taxonomy" id="2267691"/>
    <lineage>
        <taxon>Bacteria</taxon>
        <taxon>Bacillati</taxon>
        <taxon>Actinomycetota</taxon>
        <taxon>Actinomycetes</taxon>
        <taxon>Pseudonocardiales</taxon>
        <taxon>Pseudonocardiaceae</taxon>
        <taxon>Amycolatopsis</taxon>
    </lineage>
</organism>
<dbReference type="CDD" id="cd00090">
    <property type="entry name" value="HTH_ARSR"/>
    <property type="match status" value="1"/>
</dbReference>
<evidence type="ECO:0000259" key="2">
    <source>
        <dbReference type="Pfam" id="PF04326"/>
    </source>
</evidence>
<reference evidence="3 4" key="1">
    <citation type="submission" date="2018-12" db="EMBL/GenBank/DDBJ databases">
        <title>Amycolatopsis eburnea sp. nov. actinomycete associate with arbuscular mycorrhiza fungal spore.</title>
        <authorList>
            <person name="Lumyong S."/>
            <person name="Chaiya L."/>
        </authorList>
    </citation>
    <scope>NUCLEOTIDE SEQUENCE [LARGE SCALE GENOMIC DNA]</scope>
    <source>
        <strain evidence="3 4">GLM-1</strain>
    </source>
</reference>
<dbReference type="InterPro" id="IPR038475">
    <property type="entry name" value="RecG_C_sf"/>
</dbReference>
<dbReference type="InterPro" id="IPR036390">
    <property type="entry name" value="WH_DNA-bd_sf"/>
</dbReference>
<dbReference type="Proteomes" id="UP000267081">
    <property type="component" value="Unassembled WGS sequence"/>
</dbReference>
<dbReference type="AlphaFoldDB" id="A0A3R9FMU4"/>
<dbReference type="Pfam" id="PF01022">
    <property type="entry name" value="HTH_5"/>
    <property type="match status" value="1"/>
</dbReference>
<feature type="domain" description="Schlafen AlbA-2" evidence="2">
    <location>
        <begin position="22"/>
        <end position="139"/>
    </location>
</feature>
<dbReference type="Gene3D" id="1.10.10.10">
    <property type="entry name" value="Winged helix-like DNA-binding domain superfamily/Winged helix DNA-binding domain"/>
    <property type="match status" value="1"/>
</dbReference>
<gene>
    <name evidence="3" type="ORF">EIY87_12435</name>
</gene>
<sequence length="591" mass="64036">MQDEELAEIVENLRLLGSDVTDVEVKRAEGGLPRSARDTVVAFANTRGGTLILGLDERSGFTATGLADPAKMSSDLAAMCAADVEPPVRPHIGIHDFEGTRVLVAEVPELPPHLKPCFSRGAGMSQGSFVRVGDGDRKLTSYEVQLLVSNRGQPREDEAPVPGTGLADLDPALVTAFLTRLRTRRPYAFGELDDVPALKRAKALVVDDDGAAVASVGGLLALGSYPQEHFPQLMLTFVHYPTPDGSDTATGERFVDNVVAEGPIPVIVRDALLAVRKNMTRRSVVRGAGRADVWQYPEAAVREAVVNALVHRDLSPAARGTQVQIEMYPDRLTIRNPGGLFGPVTEDRLGEEGVSSARNASLLRVLEDVPLPGSTHAVCENRGSGIRTMINALRAARMSLPEFKNRVSTFSVTFPNHTLLGEETVDWLSSLGEHGLTESQCVGLAILRDGGHLDNQTYRTETRVDSRVATQELRDLIARELVVQTGNRRWARDRLAPALLPSSGPGSASPARRADRRQEILDALSRGERSRLELAVATGLTDQTVARWLRILRSEGLVETTEENVRNPATRYRRTGKIALGEAPASRPDLG</sequence>
<dbReference type="Pfam" id="PF04326">
    <property type="entry name" value="SLFN_AlbA_2"/>
    <property type="match status" value="1"/>
</dbReference>
<dbReference type="EMBL" id="RSEC01000036">
    <property type="protein sequence ID" value="RSD19144.1"/>
    <property type="molecule type" value="Genomic_DNA"/>
</dbReference>
<dbReference type="InterPro" id="IPR007421">
    <property type="entry name" value="Schlafen_AlbA_2_dom"/>
</dbReference>
<proteinExistence type="predicted"/>